<feature type="region of interest" description="Disordered" evidence="1">
    <location>
        <begin position="276"/>
        <end position="318"/>
    </location>
</feature>
<accession>A0A7Y3RP91</accession>
<dbReference type="AlphaFoldDB" id="A0A7Y3RP91"/>
<dbReference type="SUPFAM" id="SSF110849">
    <property type="entry name" value="ParB/Sulfiredoxin"/>
    <property type="match status" value="1"/>
</dbReference>
<proteinExistence type="predicted"/>
<name>A0A7Y3RP91_9PROT</name>
<comment type="caution">
    <text evidence="2">The sequence shown here is derived from an EMBL/GenBank/DDBJ whole genome shotgun (WGS) entry which is preliminary data.</text>
</comment>
<gene>
    <name evidence="2" type="ORF">HK107_15410</name>
</gene>
<sequence>MEIKDIPLAALRVNRANDRHGPVADEPTAIEWLLENFASAMRKLAKDISEQGAVYEPPLVMEEDGVYVVYDGNRRTTTLKLLVSPQLAPTRQWADFYEKVRQTFAGELPRSLSCWVETDKARLDEILYRRHNGSQGGVGQAAWDDRAKSNFQHRTGKKSSVDVAEQIERLLADAGRLPDVTAIPRSNLRRLLSAEVYRRRVGVTVKDRKLVFCRAPEKALAALERIASDLISKKITLDDIWDADAKTKYLDSLDSQGVLPTAEDILPEVSTLVASNSKQAGGGSEAKGSDGSTNAENEGNSEPENDQGGGVKIKPSSPRHERWTLIRAVDLGIEETTSNRRALDIINELQHNLFFGQHDNAIAVLFRVLIEISTDTYAKEVGLDLRWNDKLSNRYSKVLTELRERRALERKYAEFIKKFEGSEPLLSAHTFNAYVHDEKVFPSPDHLKTMWDTLQTYVVACLSYRAP</sequence>
<keyword evidence="3" id="KW-1185">Reference proteome</keyword>
<organism evidence="2 3">
    <name type="scientific">Parvularcula mediterranea</name>
    <dbReference type="NCBI Taxonomy" id="2732508"/>
    <lineage>
        <taxon>Bacteria</taxon>
        <taxon>Pseudomonadati</taxon>
        <taxon>Pseudomonadota</taxon>
        <taxon>Alphaproteobacteria</taxon>
        <taxon>Parvularculales</taxon>
        <taxon>Parvularculaceae</taxon>
        <taxon>Parvularcula</taxon>
    </lineage>
</organism>
<dbReference type="EMBL" id="JABFCX010000003">
    <property type="protein sequence ID" value="NNU17718.1"/>
    <property type="molecule type" value="Genomic_DNA"/>
</dbReference>
<dbReference type="RefSeq" id="WP_173201405.1">
    <property type="nucleotide sequence ID" value="NZ_JABFCX010000003.1"/>
</dbReference>
<dbReference type="Proteomes" id="UP000536835">
    <property type="component" value="Unassembled WGS sequence"/>
</dbReference>
<evidence type="ECO:0000313" key="3">
    <source>
        <dbReference type="Proteomes" id="UP000536835"/>
    </source>
</evidence>
<dbReference type="Gene3D" id="3.90.1530.10">
    <property type="entry name" value="Conserved hypothetical protein from pyrococcus furiosus pfu- 392566-001, ParB domain"/>
    <property type="match status" value="1"/>
</dbReference>
<protein>
    <recommendedName>
        <fullName evidence="4">ParB/Sulfiredoxin domain-containing protein</fullName>
    </recommendedName>
</protein>
<evidence type="ECO:0000313" key="2">
    <source>
        <dbReference type="EMBL" id="NNU17718.1"/>
    </source>
</evidence>
<dbReference type="InterPro" id="IPR036086">
    <property type="entry name" value="ParB/Sulfiredoxin_sf"/>
</dbReference>
<reference evidence="2 3" key="1">
    <citation type="submission" date="2020-05" db="EMBL/GenBank/DDBJ databases">
        <title>Parvularcula mediterraneae sp. nov., isolated from polypropylene straw from shallow seawater of the seashore of Laganas in Zakynthos island, Greece.</title>
        <authorList>
            <person name="Szabo I."/>
            <person name="Al-Omari J."/>
            <person name="Rado J."/>
            <person name="Szerdahelyi G.S."/>
        </authorList>
    </citation>
    <scope>NUCLEOTIDE SEQUENCE [LARGE SCALE GENOMIC DNA]</scope>
    <source>
        <strain evidence="2 3">ZS-1/3</strain>
    </source>
</reference>
<evidence type="ECO:0008006" key="4">
    <source>
        <dbReference type="Google" id="ProtNLM"/>
    </source>
</evidence>
<evidence type="ECO:0000256" key="1">
    <source>
        <dbReference type="SAM" id="MobiDB-lite"/>
    </source>
</evidence>